<comment type="caution">
    <text evidence="1">The sequence shown here is derived from an EMBL/GenBank/DDBJ whole genome shotgun (WGS) entry which is preliminary data.</text>
</comment>
<evidence type="ECO:0000313" key="1">
    <source>
        <dbReference type="EMBL" id="KAJ9109803.1"/>
    </source>
</evidence>
<reference evidence="1" key="1">
    <citation type="submission" date="2023-04" db="EMBL/GenBank/DDBJ databases">
        <title>Draft Genome sequencing of Naganishia species isolated from polar environments using Oxford Nanopore Technology.</title>
        <authorList>
            <person name="Leo P."/>
            <person name="Venkateswaran K."/>
        </authorList>
    </citation>
    <scope>NUCLEOTIDE SEQUENCE</scope>
    <source>
        <strain evidence="1">MNA-CCFEE 5262</strain>
    </source>
</reference>
<gene>
    <name evidence="1" type="ORF">QFC20_003219</name>
</gene>
<proteinExistence type="predicted"/>
<dbReference type="Proteomes" id="UP001230649">
    <property type="component" value="Unassembled WGS sequence"/>
</dbReference>
<dbReference type="EMBL" id="JASBWS010000028">
    <property type="protein sequence ID" value="KAJ9109803.1"/>
    <property type="molecule type" value="Genomic_DNA"/>
</dbReference>
<keyword evidence="2" id="KW-1185">Reference proteome</keyword>
<protein>
    <submittedName>
        <fullName evidence="1">Uncharacterized protein</fullName>
    </submittedName>
</protein>
<accession>A0ACC2WEG9</accession>
<sequence length="1449" mass="155780">MFSKNTCSLLGLLLLFILFSPASFAQSKSAAPAVIAGVNVLCSPYSNNNTICVCVPASPSPITQVVQKAALPVPGLSAIQKPAHASGFAYSSTSRLADPTPGHAAVFTTPAATIIDAALAMPATGVTTRAPDVSASSIGKYPSLVFRNGIANYPCAPICVSPRVQRHPIFQRKYISKILDDILIGSADDPLVGHLANSNVDDASAILAVCKFREQGLKARIRQVEQEKDAQKQQSASENSWLVKHQKDVCFHDPIPRRLRQYGDDFDDRPHPFRKAIMHLLSALVIGVGLLYLGGLLKRQMQRIWQQVWTEAWKRAQDECDRIRASSVPVSNQQNLPTSEATFHDSKSEQDHLSEPTTEATNNDPTSEQQQLSVPTSEAIAANPTERQEEVAGPLSEVLAANSTANQQDIAVPLSEAPLMSRKMPGWYGSIDDDDEGEEVTVSLELKVSPIIQGDVPASKKTQPEIHDIDVDVSSDEDQDSSAEDARSSADVEQLVEAESDAEADSNRESSDGDLKDSDDVSNHHKGSDSDSDSDGDGDDDGDAGGAIMQPSQQAWPNRVPEETHLAPALTQREGPAPSENWVLRRVISLPRRAISRSQQQEAGGAVITPYHPSPLSSGIILSETNRSPSPASLASFNEAEALPNSPSPPPASGITALDIISNRSASSDLPQVQALADLLERPLEHGAVEGRFSATPHAGSPIDVPMRPSETVYATESYTQPQQFEETSPLHNAAAIAYPPSTQNQQIPDQYASPLTYYNAATSSSSVQHAANLYHGPVTYPEGSSSYSDGETTFATAHPPAFSQAPPEQQYQQEHTQQQLATLFEQYQQYEATLQFNAQPANWNTGGYQAAQGYQYTWQAPFSEAAQYAVPVDPYSSMYPPAHGYQNSEDTSSSATPQYPMPVESSPGFHQDAYRNQYAAASQYAEPVNSNPDMYQDVPGNQDATGASFSEASQYDLLMNTPIESDQAGGFASQHQQQQIAEQPQAYTAEEIAYLNQLNAVQQHTPAPVPQQQYEQVVPGTTAAEQQHFDYVHAPFAMQTELAPRLVQPVYRLPVEDDSPVLPAAEPFLFGFDLPDGFTLQDAQDALVAQAIAEDAPLNIDLNDIDPNLLSILFGTPVDGNIIPADFDWSQLPLPPLGAAPPNAAVGHVAQIDPALAPFNLPPPDATETEEELERSLDFLVDVVATYQSDSNPLSARFDLPALGLQGGPLNLAGAAANAEFAQRQTQRIIFGERGRQQFESAYDNVYNPANPLAGPSSQPYFQAAFGESSHRKRRASVDEDEDDAETGRNKSSRLSANQDATQALNPPAPVSEPATPPAMEPEVVDRSLPADLAAASSNPSASEQEVEGHSGPGTPAAELSTTPALEAEGEASEIKLGKRSSPDNDNLDSGRHKRTRSKPDQDVTQAHSPPPATPAEPPASPSPTPEPSVRQLSGESGWETPSLDCSR</sequence>
<organism evidence="1 2">
    <name type="scientific">Naganishia adeliensis</name>
    <dbReference type="NCBI Taxonomy" id="92952"/>
    <lineage>
        <taxon>Eukaryota</taxon>
        <taxon>Fungi</taxon>
        <taxon>Dikarya</taxon>
        <taxon>Basidiomycota</taxon>
        <taxon>Agaricomycotina</taxon>
        <taxon>Tremellomycetes</taxon>
        <taxon>Filobasidiales</taxon>
        <taxon>Filobasidiaceae</taxon>
        <taxon>Naganishia</taxon>
    </lineage>
</organism>
<name>A0ACC2WEG9_9TREE</name>
<evidence type="ECO:0000313" key="2">
    <source>
        <dbReference type="Proteomes" id="UP001230649"/>
    </source>
</evidence>